<evidence type="ECO:0000256" key="7">
    <source>
        <dbReference type="ARBA" id="ARBA00023242"/>
    </source>
</evidence>
<dbReference type="InterPro" id="IPR036770">
    <property type="entry name" value="Ankyrin_rpt-contain_sf"/>
</dbReference>
<evidence type="ECO:0000256" key="1">
    <source>
        <dbReference type="ARBA" id="ARBA00002207"/>
    </source>
</evidence>
<evidence type="ECO:0000256" key="10">
    <source>
        <dbReference type="SAM" id="MobiDB-lite"/>
    </source>
</evidence>
<name>A0A137NZS1_CONC2</name>
<dbReference type="GO" id="GO:0005737">
    <property type="term" value="C:cytoplasm"/>
    <property type="evidence" value="ECO:0007669"/>
    <property type="project" value="UniProtKB-SubCell"/>
</dbReference>
<evidence type="ECO:0000256" key="5">
    <source>
        <dbReference type="ARBA" id="ARBA00022679"/>
    </source>
</evidence>
<dbReference type="Proteomes" id="UP000070444">
    <property type="component" value="Unassembled WGS sequence"/>
</dbReference>
<dbReference type="PROSITE" id="PS51559">
    <property type="entry name" value="SAM_RMT2"/>
    <property type="match status" value="1"/>
</dbReference>
<dbReference type="PANTHER" id="PTHR32379">
    <property type="entry name" value="GUANIDINOACETATE N-METHYLTRANSFERASE"/>
    <property type="match status" value="1"/>
</dbReference>
<dbReference type="InterPro" id="IPR017408">
    <property type="entry name" value="Arginine_N-MeTrfase_2"/>
</dbReference>
<evidence type="ECO:0000313" key="13">
    <source>
        <dbReference type="Proteomes" id="UP000070444"/>
    </source>
</evidence>
<dbReference type="Gene3D" id="3.40.50.150">
    <property type="entry name" value="Vaccinia Virus protein VP39"/>
    <property type="match status" value="1"/>
</dbReference>
<sequence>MSELTDNEINFGIKFKGACVRNDTQEALNLLKEEPGLVWFRDTDGRSPLHWASALGSEELVVALLENRHPWNVVDNDGNSAGDEADAHNHPLIYKRLVEAGVRAEMILSIINSQVYSDDEEEEGEEAQTEENEQEAASEQESTQDQPPQSNQNIPNADYLSMPLKFDDDKILDFDNNGVMMGWEKPLMDHHCEVIAPKPGLHVINVGFGMGFIDRALQATQPATHTIVEAHPDVYKQMEKDGWLEKPNVRVIFGRWQDKIEEICDREYDGIFFDTFGEYYQDLKQFHEILPNILSPEGVYSFFNGLGGDVKLFHDVYCQVVEYHLQEIGISIEFVTVEMDPESCKIWDGVKRRYWQLEKYHLPICKLLPY</sequence>
<dbReference type="GO" id="GO:0005634">
    <property type="term" value="C:nucleus"/>
    <property type="evidence" value="ECO:0007669"/>
    <property type="project" value="UniProtKB-SubCell"/>
</dbReference>
<dbReference type="OMA" id="YWVVDNY"/>
<keyword evidence="5 8" id="KW-0808">Transferase</keyword>
<feature type="repeat" description="ANK" evidence="9">
    <location>
        <begin position="44"/>
        <end position="76"/>
    </location>
</feature>
<dbReference type="Pfam" id="PF00023">
    <property type="entry name" value="Ank"/>
    <property type="match status" value="1"/>
</dbReference>
<dbReference type="SUPFAM" id="SSF53335">
    <property type="entry name" value="S-adenosyl-L-methionine-dependent methyltransferases"/>
    <property type="match status" value="1"/>
</dbReference>
<evidence type="ECO:0000256" key="3">
    <source>
        <dbReference type="ARBA" id="ARBA00022490"/>
    </source>
</evidence>
<feature type="region of interest" description="Disordered" evidence="10">
    <location>
        <begin position="115"/>
        <end position="159"/>
    </location>
</feature>
<dbReference type="PIRSF" id="PIRSF038148">
    <property type="entry name" value="Arginine_N-mtfrase-2"/>
    <property type="match status" value="1"/>
</dbReference>
<dbReference type="InterPro" id="IPR051038">
    <property type="entry name" value="RMT2/GAMT_Mtase"/>
</dbReference>
<comment type="function">
    <text evidence="1 8">S-adenosyl-L-methionine-dependent protein-arginine N-methyltransferase that methylates the delta-nitrogen atom of arginine residues to form N5-methylarginine (type IV) in target proteins. Monomethylates ribosomal protein L12.</text>
</comment>
<evidence type="ECO:0000256" key="4">
    <source>
        <dbReference type="ARBA" id="ARBA00022603"/>
    </source>
</evidence>
<comment type="subunit">
    <text evidence="2 8">Monomer.</text>
</comment>
<dbReference type="Gene3D" id="1.25.40.20">
    <property type="entry name" value="Ankyrin repeat-containing domain"/>
    <property type="match status" value="1"/>
</dbReference>
<dbReference type="GO" id="GO:0032259">
    <property type="term" value="P:methylation"/>
    <property type="evidence" value="ECO:0007669"/>
    <property type="project" value="UniProtKB-KW"/>
</dbReference>
<dbReference type="GO" id="GO:0019702">
    <property type="term" value="F:protein arginine N5-methyltransferase activity"/>
    <property type="evidence" value="ECO:0007669"/>
    <property type="project" value="EnsemblFungi"/>
</dbReference>
<evidence type="ECO:0000256" key="9">
    <source>
        <dbReference type="PROSITE-ProRule" id="PRU00023"/>
    </source>
</evidence>
<dbReference type="InterPro" id="IPR002110">
    <property type="entry name" value="Ankyrin_rpt"/>
</dbReference>
<dbReference type="PROSITE" id="PS50297">
    <property type="entry name" value="ANK_REP_REGION"/>
    <property type="match status" value="1"/>
</dbReference>
<reference evidence="12 13" key="1">
    <citation type="journal article" date="2015" name="Genome Biol. Evol.">
        <title>Phylogenomic analyses indicate that early fungi evolved digesting cell walls of algal ancestors of land plants.</title>
        <authorList>
            <person name="Chang Y."/>
            <person name="Wang S."/>
            <person name="Sekimoto S."/>
            <person name="Aerts A.L."/>
            <person name="Choi C."/>
            <person name="Clum A."/>
            <person name="LaButti K.M."/>
            <person name="Lindquist E.A."/>
            <person name="Yee Ngan C."/>
            <person name="Ohm R.A."/>
            <person name="Salamov A.A."/>
            <person name="Grigoriev I.V."/>
            <person name="Spatafora J.W."/>
            <person name="Berbee M.L."/>
        </authorList>
    </citation>
    <scope>NUCLEOTIDE SEQUENCE [LARGE SCALE GENOMIC DNA]</scope>
    <source>
        <strain evidence="12 13">NRRL 28638</strain>
    </source>
</reference>
<protein>
    <recommendedName>
        <fullName evidence="8">Arginine N-methyltransferase 2</fullName>
        <ecNumber evidence="8">2.1.1.-</ecNumber>
    </recommendedName>
</protein>
<keyword evidence="7 8" id="KW-0539">Nucleus</keyword>
<dbReference type="AlphaFoldDB" id="A0A137NZS1"/>
<feature type="compositionally biased region" description="Acidic residues" evidence="10">
    <location>
        <begin position="117"/>
        <end position="138"/>
    </location>
</feature>
<dbReference type="SUPFAM" id="SSF48403">
    <property type="entry name" value="Ankyrin repeat"/>
    <property type="match status" value="1"/>
</dbReference>
<evidence type="ECO:0000259" key="11">
    <source>
        <dbReference type="PROSITE" id="PS51559"/>
    </source>
</evidence>
<dbReference type="OrthoDB" id="19014at2759"/>
<comment type="similarity">
    <text evidence="8">Belongs to the class I-like SAM-binding methyltransferase superfamily. RMT2 methyltransferase family.</text>
</comment>
<dbReference type="InterPro" id="IPR029063">
    <property type="entry name" value="SAM-dependent_MTases_sf"/>
</dbReference>
<evidence type="ECO:0000256" key="2">
    <source>
        <dbReference type="ARBA" id="ARBA00011245"/>
    </source>
</evidence>
<dbReference type="EMBL" id="KQ964583">
    <property type="protein sequence ID" value="KXN68305.1"/>
    <property type="molecule type" value="Genomic_DNA"/>
</dbReference>
<proteinExistence type="inferred from homology"/>
<comment type="subcellular location">
    <subcellularLocation>
        <location evidence="8">Cytoplasm</location>
    </subcellularLocation>
    <subcellularLocation>
        <location evidence="8">Nucleus</location>
    </subcellularLocation>
</comment>
<evidence type="ECO:0000313" key="12">
    <source>
        <dbReference type="EMBL" id="KXN68305.1"/>
    </source>
</evidence>
<keyword evidence="6" id="KW-0949">S-adenosyl-L-methionine</keyword>
<organism evidence="12 13">
    <name type="scientific">Conidiobolus coronatus (strain ATCC 28846 / CBS 209.66 / NRRL 28638)</name>
    <name type="common">Delacroixia coronata</name>
    <dbReference type="NCBI Taxonomy" id="796925"/>
    <lineage>
        <taxon>Eukaryota</taxon>
        <taxon>Fungi</taxon>
        <taxon>Fungi incertae sedis</taxon>
        <taxon>Zoopagomycota</taxon>
        <taxon>Entomophthoromycotina</taxon>
        <taxon>Entomophthoromycetes</taxon>
        <taxon>Entomophthorales</taxon>
        <taxon>Ancylistaceae</taxon>
        <taxon>Conidiobolus</taxon>
    </lineage>
</organism>
<dbReference type="InterPro" id="IPR026480">
    <property type="entry name" value="RMT2_dom"/>
</dbReference>
<keyword evidence="3 8" id="KW-0963">Cytoplasm</keyword>
<gene>
    <name evidence="12" type="ORF">CONCODRAFT_79795</name>
</gene>
<keyword evidence="9" id="KW-0040">ANK repeat</keyword>
<keyword evidence="4 8" id="KW-0489">Methyltransferase</keyword>
<dbReference type="FunFam" id="3.40.50.150:FF:000135">
    <property type="entry name" value="Arginine N-methyltransferase 2"/>
    <property type="match status" value="1"/>
</dbReference>
<evidence type="ECO:0000256" key="6">
    <source>
        <dbReference type="ARBA" id="ARBA00022691"/>
    </source>
</evidence>
<dbReference type="STRING" id="796925.A0A137NZS1"/>
<dbReference type="PROSITE" id="PS50088">
    <property type="entry name" value="ANK_REPEAT"/>
    <property type="match status" value="1"/>
</dbReference>
<keyword evidence="13" id="KW-1185">Reference proteome</keyword>
<feature type="domain" description="RMT2" evidence="11">
    <location>
        <begin position="150"/>
        <end position="370"/>
    </location>
</feature>
<dbReference type="EC" id="2.1.1.-" evidence="8"/>
<evidence type="ECO:0000256" key="8">
    <source>
        <dbReference type="PIRNR" id="PIRNR038148"/>
    </source>
</evidence>
<dbReference type="PANTHER" id="PTHR32379:SF1">
    <property type="entry name" value="GUANIDINOACETATE N-METHYLTRANSFERASE"/>
    <property type="match status" value="1"/>
</dbReference>
<accession>A0A137NZS1</accession>